<dbReference type="AlphaFoldDB" id="A0A5M8PRY9"/>
<evidence type="ECO:0000313" key="1">
    <source>
        <dbReference type="EMBL" id="KAA6412303.1"/>
    </source>
</evidence>
<dbReference type="GO" id="GO:0043248">
    <property type="term" value="P:proteasome assembly"/>
    <property type="evidence" value="ECO:0007669"/>
    <property type="project" value="InterPro"/>
</dbReference>
<dbReference type="Pfam" id="PF16093">
    <property type="entry name" value="PAC4"/>
    <property type="match status" value="1"/>
</dbReference>
<accession>A0A5M8PRY9</accession>
<proteinExistence type="predicted"/>
<gene>
    <name evidence="1" type="ORF">FRX48_04455</name>
</gene>
<reference evidence="1 2" key="1">
    <citation type="submission" date="2019-09" db="EMBL/GenBank/DDBJ databases">
        <title>The hologenome of the rock-dwelling lichen Lasallia pustulata.</title>
        <authorList>
            <person name="Greshake Tzovaras B."/>
            <person name="Segers F."/>
            <person name="Bicker A."/>
            <person name="Dal Grande F."/>
            <person name="Otte J."/>
            <person name="Hankeln T."/>
            <person name="Schmitt I."/>
            <person name="Ebersberger I."/>
        </authorList>
    </citation>
    <scope>NUCLEOTIDE SEQUENCE [LARGE SCALE GENOMIC DNA]</scope>
    <source>
        <strain evidence="1">A1-1</strain>
    </source>
</reference>
<dbReference type="Gene3D" id="3.30.230.100">
    <property type="match status" value="1"/>
</dbReference>
<evidence type="ECO:0000313" key="2">
    <source>
        <dbReference type="Proteomes" id="UP000324767"/>
    </source>
</evidence>
<dbReference type="EMBL" id="VXIT01000006">
    <property type="protein sequence ID" value="KAA6412303.1"/>
    <property type="molecule type" value="Genomic_DNA"/>
</dbReference>
<comment type="caution">
    <text evidence="1">The sequence shown here is derived from an EMBL/GenBank/DDBJ whole genome shotgun (WGS) entry which is preliminary data.</text>
</comment>
<name>A0A5M8PRY9_9LECA</name>
<sequence length="220" mass="24151">MPNQQGDDAAASGLTSIEPSLHPKQMSFPLPLTPHTTLHVQATRLSTSSLIFLTTTDPSHSPATSSLGSFIYAMPNRVRPSEVLSTALYAIPGSVDFATRVAKIVARRTGKPVYVGCSAAFPNATVEEEMDGLKVAIEGITQALGDEAAGEKDGARYGDREARRRALRWEGFPGRVDLFKYPRRQGEPRKRMLYPALYVKQGRMNPYIYSTPRVLNRTPS</sequence>
<dbReference type="Proteomes" id="UP000324767">
    <property type="component" value="Unassembled WGS sequence"/>
</dbReference>
<dbReference type="OrthoDB" id="5407417at2759"/>
<organism evidence="1 2">
    <name type="scientific">Lasallia pustulata</name>
    <dbReference type="NCBI Taxonomy" id="136370"/>
    <lineage>
        <taxon>Eukaryota</taxon>
        <taxon>Fungi</taxon>
        <taxon>Dikarya</taxon>
        <taxon>Ascomycota</taxon>
        <taxon>Pezizomycotina</taxon>
        <taxon>Lecanoromycetes</taxon>
        <taxon>OSLEUM clade</taxon>
        <taxon>Umbilicariomycetidae</taxon>
        <taxon>Umbilicariales</taxon>
        <taxon>Umbilicariaceae</taxon>
        <taxon>Lasallia</taxon>
    </lineage>
</organism>
<dbReference type="InterPro" id="IPR032157">
    <property type="entry name" value="PAC4"/>
</dbReference>
<protein>
    <submittedName>
        <fullName evidence="1">Uncharacterized protein</fullName>
    </submittedName>
</protein>